<accession>S5DVI4</accession>
<feature type="transmembrane region" description="Helical" evidence="1">
    <location>
        <begin position="130"/>
        <end position="150"/>
    </location>
</feature>
<proteinExistence type="predicted"/>
<keyword evidence="1" id="KW-1133">Transmembrane helix</keyword>
<dbReference type="AlphaFoldDB" id="S5DVI4"/>
<dbReference type="EMBL" id="KC811117">
    <property type="protein sequence ID" value="AGQ18957.1"/>
    <property type="molecule type" value="Genomic_DNA"/>
</dbReference>
<name>S5DVI4_9ACTN</name>
<evidence type="ECO:0000313" key="2">
    <source>
        <dbReference type="EMBL" id="AGQ18957.1"/>
    </source>
</evidence>
<feature type="transmembrane region" description="Helical" evidence="1">
    <location>
        <begin position="156"/>
        <end position="174"/>
    </location>
</feature>
<feature type="transmembrane region" description="Helical" evidence="1">
    <location>
        <begin position="21"/>
        <end position="47"/>
    </location>
</feature>
<feature type="transmembrane region" description="Helical" evidence="1">
    <location>
        <begin position="186"/>
        <end position="204"/>
    </location>
</feature>
<reference evidence="2" key="1">
    <citation type="journal article" date="2013" name="Sci. Rep.">
        <title>Metagenomics uncovers a new group of low GC and ultra-small marine Actinobacteria.</title>
        <authorList>
            <person name="Ghai R."/>
            <person name="Mizuno C.M."/>
            <person name="Picazo A."/>
            <person name="Camacho A."/>
            <person name="Rodriguez-Valera F."/>
        </authorList>
    </citation>
    <scope>NUCLEOTIDE SEQUENCE</scope>
</reference>
<organism evidence="2">
    <name type="scientific">Candidatus Actinomarina minuta</name>
    <dbReference type="NCBI Taxonomy" id="1389454"/>
    <lineage>
        <taxon>Bacteria</taxon>
        <taxon>Bacillati</taxon>
        <taxon>Actinomycetota</taxon>
        <taxon>Actinomycetes</taxon>
        <taxon>Candidatus Actinomarinidae</taxon>
        <taxon>Candidatus Actinomarinales</taxon>
        <taxon>Candidatus Actinomarineae</taxon>
        <taxon>Candidatus Actinomarinaceae</taxon>
        <taxon>Candidatus Actinomarina</taxon>
    </lineage>
</organism>
<feature type="transmembrane region" description="Helical" evidence="1">
    <location>
        <begin position="101"/>
        <end position="123"/>
    </location>
</feature>
<evidence type="ECO:0000256" key="1">
    <source>
        <dbReference type="SAM" id="Phobius"/>
    </source>
</evidence>
<keyword evidence="1" id="KW-0472">Membrane</keyword>
<keyword evidence="1" id="KW-0812">Transmembrane</keyword>
<sequence>MSERQIFSKILRLDKYIYNELIVLDGALQRGIAIFLAVTTLTTLSAFRLFNSLIEFLESNLVLFSGEMSDEEFAMFKALIDELSIIFIQQDSTTTLLFSSIATTTVTSLIGLVICFLILKFLFRKEPRPIDLIIISFFSSAPGLLVFPVLFISDTFIQAILVLVTSLYALVAFGSGLKQVYLLRNIEVILVIIALTFGGSILGGF</sequence>
<protein>
    <submittedName>
        <fullName evidence="2">MedDCM-OCT-S29-C46-cds17</fullName>
    </submittedName>
</protein>